<evidence type="ECO:0000313" key="1">
    <source>
        <dbReference type="EMBL" id="EGC22694.1"/>
    </source>
</evidence>
<dbReference type="Proteomes" id="UP000004185">
    <property type="component" value="Unassembled WGS sequence"/>
</dbReference>
<name>F0FEE9_STRSA</name>
<evidence type="ECO:0000313" key="2">
    <source>
        <dbReference type="Proteomes" id="UP000004185"/>
    </source>
</evidence>
<reference evidence="1 2" key="1">
    <citation type="submission" date="2011-01" db="EMBL/GenBank/DDBJ databases">
        <authorList>
            <person name="Muzny D."/>
            <person name="Qin X."/>
            <person name="Deng J."/>
            <person name="Jiang H."/>
            <person name="Liu Y."/>
            <person name="Qu J."/>
            <person name="Song X.-Z."/>
            <person name="Zhang L."/>
            <person name="Thornton R."/>
            <person name="Coyle M."/>
            <person name="Francisco L."/>
            <person name="Jackson L."/>
            <person name="Javaid M."/>
            <person name="Korchina V."/>
            <person name="Kovar C."/>
            <person name="Mata R."/>
            <person name="Mathew T."/>
            <person name="Ngo R."/>
            <person name="Nguyen L."/>
            <person name="Nguyen N."/>
            <person name="Okwuonu G."/>
            <person name="Ongeri F."/>
            <person name="Pham C."/>
            <person name="Simmons D."/>
            <person name="Wilczek-Boney K."/>
            <person name="Hale W."/>
            <person name="Jakkamsetti A."/>
            <person name="Pham P."/>
            <person name="Ruth R."/>
            <person name="San Lucas F."/>
            <person name="Warren J."/>
            <person name="Zhang J."/>
            <person name="Zhao Z."/>
            <person name="Zhou C."/>
            <person name="Zhu D."/>
            <person name="Lee S."/>
            <person name="Bess C."/>
            <person name="Blankenburg K."/>
            <person name="Forbes L."/>
            <person name="Fu Q."/>
            <person name="Gubbala S."/>
            <person name="Hirani K."/>
            <person name="Jayaseelan J.C."/>
            <person name="Lara F."/>
            <person name="Munidasa M."/>
            <person name="Palculict T."/>
            <person name="Patil S."/>
            <person name="Pu L.-L."/>
            <person name="Saada N."/>
            <person name="Tang L."/>
            <person name="Weissenberger G."/>
            <person name="Zhu Y."/>
            <person name="Hemphill L."/>
            <person name="Shang Y."/>
            <person name="Youmans B."/>
            <person name="Ayvaz T."/>
            <person name="Ross M."/>
            <person name="Santibanez J."/>
            <person name="Aqrawi P."/>
            <person name="Gross S."/>
            <person name="Joshi V."/>
            <person name="Fowler G."/>
            <person name="Nazareth L."/>
            <person name="Reid J."/>
            <person name="Worley K."/>
            <person name="Petrosino J."/>
            <person name="Highlander S."/>
            <person name="Gibbs R."/>
        </authorList>
    </citation>
    <scope>NUCLEOTIDE SEQUENCE [LARGE SCALE GENOMIC DNA]</scope>
    <source>
        <strain evidence="1 2">SK353</strain>
    </source>
</reference>
<gene>
    <name evidence="1" type="ORF">HMPREF9388_1267</name>
</gene>
<dbReference type="HOGENOM" id="CLU_3173898_0_0_9"/>
<dbReference type="EMBL" id="AEWY01000005">
    <property type="protein sequence ID" value="EGC22694.1"/>
    <property type="molecule type" value="Genomic_DNA"/>
</dbReference>
<comment type="caution">
    <text evidence="1">The sequence shown here is derived from an EMBL/GenBank/DDBJ whole genome shotgun (WGS) entry which is preliminary data.</text>
</comment>
<dbReference type="AlphaFoldDB" id="F0FEE9"/>
<organism evidence="1 2">
    <name type="scientific">Streptococcus sanguinis SK353</name>
    <dbReference type="NCBI Taxonomy" id="888815"/>
    <lineage>
        <taxon>Bacteria</taxon>
        <taxon>Bacillati</taxon>
        <taxon>Bacillota</taxon>
        <taxon>Bacilli</taxon>
        <taxon>Lactobacillales</taxon>
        <taxon>Streptococcaceae</taxon>
        <taxon>Streptococcus</taxon>
    </lineage>
</organism>
<sequence length="47" mass="5540">MQLFSCFYCNPFQKKSKDKMEMLSENCKQKKIPLLLGVRKGIVLFIL</sequence>
<proteinExistence type="predicted"/>
<accession>F0FEE9</accession>
<protein>
    <submittedName>
        <fullName evidence="1">Uncharacterized protein</fullName>
    </submittedName>
</protein>